<dbReference type="RefSeq" id="WP_109920474.1">
    <property type="nucleotide sequence ID" value="NZ_QGLF01000002.1"/>
</dbReference>
<evidence type="ECO:0000256" key="11">
    <source>
        <dbReference type="ARBA" id="ARBA00023136"/>
    </source>
</evidence>
<evidence type="ECO:0000256" key="10">
    <source>
        <dbReference type="ARBA" id="ARBA00023065"/>
    </source>
</evidence>
<dbReference type="InterPro" id="IPR002523">
    <property type="entry name" value="MgTranspt_CorA/ZnTranspt_ZntB"/>
</dbReference>
<evidence type="ECO:0000256" key="13">
    <source>
        <dbReference type="SAM" id="Phobius"/>
    </source>
</evidence>
<keyword evidence="11 13" id="KW-0472">Membrane</keyword>
<evidence type="ECO:0000256" key="12">
    <source>
        <dbReference type="ARBA" id="ARBA00034269"/>
    </source>
</evidence>
<evidence type="ECO:0000256" key="7">
    <source>
        <dbReference type="ARBA" id="ARBA00022692"/>
    </source>
</evidence>
<keyword evidence="4" id="KW-0813">Transport</keyword>
<comment type="subcellular location">
    <subcellularLocation>
        <location evidence="1">Cell inner membrane</location>
        <topology evidence="1">Multi-pass membrane protein</topology>
    </subcellularLocation>
</comment>
<dbReference type="GO" id="GO:0050897">
    <property type="term" value="F:cobalt ion binding"/>
    <property type="evidence" value="ECO:0007669"/>
    <property type="project" value="TreeGrafter"/>
</dbReference>
<keyword evidence="5" id="KW-1003">Cell membrane</keyword>
<evidence type="ECO:0000256" key="1">
    <source>
        <dbReference type="ARBA" id="ARBA00004429"/>
    </source>
</evidence>
<keyword evidence="15" id="KW-1185">Reference proteome</keyword>
<comment type="catalytic activity">
    <reaction evidence="12">
        <text>Mg(2+)(in) = Mg(2+)(out)</text>
        <dbReference type="Rhea" id="RHEA:29827"/>
        <dbReference type="ChEBI" id="CHEBI:18420"/>
    </reaction>
</comment>
<gene>
    <name evidence="14" type="ORF">DKG75_07530</name>
</gene>
<comment type="caution">
    <text evidence="14">The sequence shown here is derived from an EMBL/GenBank/DDBJ whole genome shotgun (WGS) entry which is preliminary data.</text>
</comment>
<organism evidence="14 15">
    <name type="scientific">Zavarzinia compransoris</name>
    <dbReference type="NCBI Taxonomy" id="1264899"/>
    <lineage>
        <taxon>Bacteria</taxon>
        <taxon>Pseudomonadati</taxon>
        <taxon>Pseudomonadota</taxon>
        <taxon>Alphaproteobacteria</taxon>
        <taxon>Rhodospirillales</taxon>
        <taxon>Zavarziniaceae</taxon>
        <taxon>Zavarzinia</taxon>
    </lineage>
</organism>
<name>A0A317E6F9_9PROT</name>
<dbReference type="PANTHER" id="PTHR46494:SF1">
    <property type="entry name" value="CORA FAMILY METAL ION TRANSPORTER (EUROFUNG)"/>
    <property type="match status" value="1"/>
</dbReference>
<evidence type="ECO:0000256" key="4">
    <source>
        <dbReference type="ARBA" id="ARBA00022448"/>
    </source>
</evidence>
<dbReference type="OrthoDB" id="9803416at2"/>
<dbReference type="EMBL" id="QGLF01000002">
    <property type="protein sequence ID" value="PWR21830.1"/>
    <property type="molecule type" value="Genomic_DNA"/>
</dbReference>
<evidence type="ECO:0000313" key="15">
    <source>
        <dbReference type="Proteomes" id="UP000246077"/>
    </source>
</evidence>
<reference evidence="15" key="1">
    <citation type="submission" date="2018-05" db="EMBL/GenBank/DDBJ databases">
        <title>Zavarzinia sp. HR-AS.</title>
        <authorList>
            <person name="Lee Y."/>
            <person name="Jeon C.O."/>
        </authorList>
    </citation>
    <scope>NUCLEOTIDE SEQUENCE [LARGE SCALE GENOMIC DNA]</scope>
    <source>
        <strain evidence="15">DSM 1231</strain>
    </source>
</reference>
<accession>A0A317E6F9</accession>
<dbReference type="Proteomes" id="UP000246077">
    <property type="component" value="Unassembled WGS sequence"/>
</dbReference>
<keyword evidence="9 13" id="KW-1133">Transmembrane helix</keyword>
<keyword evidence="8" id="KW-0460">Magnesium</keyword>
<feature type="transmembrane region" description="Helical" evidence="13">
    <location>
        <begin position="287"/>
        <end position="307"/>
    </location>
</feature>
<dbReference type="Gene3D" id="3.30.460.20">
    <property type="entry name" value="CorA soluble domain-like"/>
    <property type="match status" value="1"/>
</dbReference>
<keyword evidence="10" id="KW-0406">Ion transport</keyword>
<evidence type="ECO:0000313" key="14">
    <source>
        <dbReference type="EMBL" id="PWR21830.1"/>
    </source>
</evidence>
<protein>
    <recommendedName>
        <fullName evidence="3">Magnesium transport protein CorA</fullName>
    </recommendedName>
</protein>
<evidence type="ECO:0000256" key="3">
    <source>
        <dbReference type="ARBA" id="ARBA00019439"/>
    </source>
</evidence>
<dbReference type="InterPro" id="IPR045861">
    <property type="entry name" value="CorA_cytoplasmic_dom"/>
</dbReference>
<dbReference type="InterPro" id="IPR045863">
    <property type="entry name" value="CorA_TM1_TM2"/>
</dbReference>
<dbReference type="PANTHER" id="PTHR46494">
    <property type="entry name" value="CORA FAMILY METAL ION TRANSPORTER (EUROFUNG)"/>
    <property type="match status" value="1"/>
</dbReference>
<proteinExistence type="inferred from homology"/>
<feature type="transmembrane region" description="Helical" evidence="13">
    <location>
        <begin position="319"/>
        <end position="339"/>
    </location>
</feature>
<sequence length="345" mass="38079">MDTPAPHPDTTEPPRRRVTAYAPVDGAVVPLGLVPGAERPPGLIWIDMVAPSAADRQQVEAWTGLTLPSAAAMRDIAASQRFRRRGQRLRLILPVIELDGMGQFSVQPAAFILTEDLLITLREGEPNAFRQFADDLVERDPGELISGEDMLVGLLEAAIDHMADLLEQTGRELAPLSRRVFTATGSLTGQGRRLDRHLQVILRQVGKLGDRVAVMLYAIGWLDPLPEFLADLSHHAFSAEQLRRIDLMDRDLAGLERTADHTLSRVQILLDATMGTISMRQTAINKVMSIAATIFLPPTLIGTIYGMNFQAMPELGWPWGYPLALLAMVVSGVAPYLFIKWRGWL</sequence>
<evidence type="ECO:0000256" key="5">
    <source>
        <dbReference type="ARBA" id="ARBA00022475"/>
    </source>
</evidence>
<dbReference type="SUPFAM" id="SSF143865">
    <property type="entry name" value="CorA soluble domain-like"/>
    <property type="match status" value="1"/>
</dbReference>
<dbReference type="SUPFAM" id="SSF144083">
    <property type="entry name" value="Magnesium transport protein CorA, transmembrane region"/>
    <property type="match status" value="1"/>
</dbReference>
<dbReference type="FunFam" id="1.20.58.340:FF:000001">
    <property type="entry name" value="Magnesium transport protein CorA"/>
    <property type="match status" value="1"/>
</dbReference>
<evidence type="ECO:0000256" key="9">
    <source>
        <dbReference type="ARBA" id="ARBA00022989"/>
    </source>
</evidence>
<keyword evidence="6" id="KW-0997">Cell inner membrane</keyword>
<dbReference type="GO" id="GO:0005886">
    <property type="term" value="C:plasma membrane"/>
    <property type="evidence" value="ECO:0007669"/>
    <property type="project" value="UniProtKB-SubCell"/>
</dbReference>
<evidence type="ECO:0000256" key="8">
    <source>
        <dbReference type="ARBA" id="ARBA00022842"/>
    </source>
</evidence>
<evidence type="ECO:0000256" key="2">
    <source>
        <dbReference type="ARBA" id="ARBA00009765"/>
    </source>
</evidence>
<dbReference type="Pfam" id="PF01544">
    <property type="entry name" value="CorA"/>
    <property type="match status" value="1"/>
</dbReference>
<keyword evidence="7 13" id="KW-0812">Transmembrane</keyword>
<dbReference type="AlphaFoldDB" id="A0A317E6F9"/>
<dbReference type="GO" id="GO:0015095">
    <property type="term" value="F:magnesium ion transmembrane transporter activity"/>
    <property type="evidence" value="ECO:0007669"/>
    <property type="project" value="TreeGrafter"/>
</dbReference>
<dbReference type="GO" id="GO:0000287">
    <property type="term" value="F:magnesium ion binding"/>
    <property type="evidence" value="ECO:0007669"/>
    <property type="project" value="TreeGrafter"/>
</dbReference>
<evidence type="ECO:0000256" key="6">
    <source>
        <dbReference type="ARBA" id="ARBA00022519"/>
    </source>
</evidence>
<dbReference type="GO" id="GO:0015087">
    <property type="term" value="F:cobalt ion transmembrane transporter activity"/>
    <property type="evidence" value="ECO:0007669"/>
    <property type="project" value="TreeGrafter"/>
</dbReference>
<comment type="similarity">
    <text evidence="2">Belongs to the CorA metal ion transporter (MIT) (TC 1.A.35) family.</text>
</comment>
<dbReference type="Gene3D" id="1.20.58.340">
    <property type="entry name" value="Magnesium transport protein CorA, transmembrane region"/>
    <property type="match status" value="1"/>
</dbReference>